<keyword evidence="2" id="KW-1185">Reference proteome</keyword>
<proteinExistence type="predicted"/>
<evidence type="ECO:0000313" key="1">
    <source>
        <dbReference type="EMBL" id="CAC5355887.1"/>
    </source>
</evidence>
<protein>
    <submittedName>
        <fullName evidence="1">Uncharacterized protein</fullName>
    </submittedName>
</protein>
<organism evidence="1 2">
    <name type="scientific">Mytilus coruscus</name>
    <name type="common">Sea mussel</name>
    <dbReference type="NCBI Taxonomy" id="42192"/>
    <lineage>
        <taxon>Eukaryota</taxon>
        <taxon>Metazoa</taxon>
        <taxon>Spiralia</taxon>
        <taxon>Lophotrochozoa</taxon>
        <taxon>Mollusca</taxon>
        <taxon>Bivalvia</taxon>
        <taxon>Autobranchia</taxon>
        <taxon>Pteriomorphia</taxon>
        <taxon>Mytilida</taxon>
        <taxon>Mytiloidea</taxon>
        <taxon>Mytilidae</taxon>
        <taxon>Mytilinae</taxon>
        <taxon>Mytilus</taxon>
    </lineage>
</organism>
<reference evidence="1 2" key="1">
    <citation type="submission" date="2020-06" db="EMBL/GenBank/DDBJ databases">
        <authorList>
            <person name="Li R."/>
            <person name="Bekaert M."/>
        </authorList>
    </citation>
    <scope>NUCLEOTIDE SEQUENCE [LARGE SCALE GENOMIC DNA]</scope>
    <source>
        <strain evidence="2">wild</strain>
    </source>
</reference>
<evidence type="ECO:0000313" key="2">
    <source>
        <dbReference type="Proteomes" id="UP000507470"/>
    </source>
</evidence>
<dbReference type="EMBL" id="CACVKT020000099">
    <property type="protein sequence ID" value="CAC5355887.1"/>
    <property type="molecule type" value="Genomic_DNA"/>
</dbReference>
<sequence>MSSTDFDRHFYAYVVEETNECKLIKIPDLPEREKKIFKVKVVEKDPTQCQQNLPPIQKLHVQNSSQCISLQDSENHDHPFVTESSPEIYSRSENVPPAQNRALPLFRGQPLTQDGQVLSLGMQCSAQDKQLHTLSYKRQSAAGGVGSEDAALRREITRKIWPRIYNFPVSTAPRALVIKLENKEVLEKETYQDYYTQFTLMLTGMRVACKFSVQFIDLCKENIY</sequence>
<dbReference type="Proteomes" id="UP000507470">
    <property type="component" value="Unassembled WGS sequence"/>
</dbReference>
<gene>
    <name evidence="1" type="ORF">MCOR_347</name>
</gene>
<name>A0A6J7ZV33_MYTCO</name>
<accession>A0A6J7ZV33</accession>
<dbReference type="AlphaFoldDB" id="A0A6J7ZV33"/>